<dbReference type="EMBL" id="CAJOBZ010000024">
    <property type="protein sequence ID" value="CAF4873866.1"/>
    <property type="molecule type" value="Genomic_DNA"/>
</dbReference>
<comment type="caution">
    <text evidence="1">The sequence shown here is derived from an EMBL/GenBank/DDBJ whole genome shotgun (WGS) entry which is preliminary data.</text>
</comment>
<reference evidence="1" key="1">
    <citation type="submission" date="2021-02" db="EMBL/GenBank/DDBJ databases">
        <authorList>
            <person name="Steward A R."/>
        </authorList>
    </citation>
    <scope>NUCLEOTIDE SEQUENCE</scope>
</reference>
<dbReference type="Proteomes" id="UP000663880">
    <property type="component" value="Unassembled WGS sequence"/>
</dbReference>
<evidence type="ECO:0000313" key="2">
    <source>
        <dbReference type="Proteomes" id="UP000663880"/>
    </source>
</evidence>
<proteinExistence type="predicted"/>
<dbReference type="OrthoDB" id="10065625at2759"/>
<evidence type="ECO:0000313" key="1">
    <source>
        <dbReference type="EMBL" id="CAF4873866.1"/>
    </source>
</evidence>
<protein>
    <submittedName>
        <fullName evidence="1">Uncharacterized protein</fullName>
    </submittedName>
</protein>
<accession>A0A821TIY3</accession>
<gene>
    <name evidence="1" type="ORF">PMACD_LOCUS8998</name>
</gene>
<sequence length="97" mass="10825">MTRCPTPRTRRAVSSRPTQLWMTKSPPITFTYISRCDISMLKIILWQRAARKALSSWEIHKSSGLDSIPPIVLLTCAPNLPLVLKQGPYYAGVGRAG</sequence>
<name>A0A821TIY3_9NEOP</name>
<organism evidence="1 2">
    <name type="scientific">Pieris macdunnoughi</name>
    <dbReference type="NCBI Taxonomy" id="345717"/>
    <lineage>
        <taxon>Eukaryota</taxon>
        <taxon>Metazoa</taxon>
        <taxon>Ecdysozoa</taxon>
        <taxon>Arthropoda</taxon>
        <taxon>Hexapoda</taxon>
        <taxon>Insecta</taxon>
        <taxon>Pterygota</taxon>
        <taxon>Neoptera</taxon>
        <taxon>Endopterygota</taxon>
        <taxon>Lepidoptera</taxon>
        <taxon>Glossata</taxon>
        <taxon>Ditrysia</taxon>
        <taxon>Papilionoidea</taxon>
        <taxon>Pieridae</taxon>
        <taxon>Pierinae</taxon>
        <taxon>Pieris</taxon>
    </lineage>
</organism>
<dbReference type="AlphaFoldDB" id="A0A821TIY3"/>
<keyword evidence="2" id="KW-1185">Reference proteome</keyword>